<gene>
    <name evidence="1" type="ORF">LX32DRAFT_65513</name>
</gene>
<keyword evidence="2" id="KW-1185">Reference proteome</keyword>
<dbReference type="AlphaFoldDB" id="A0AAD9LY95"/>
<dbReference type="EMBL" id="MU842940">
    <property type="protein sequence ID" value="KAK2025332.1"/>
    <property type="molecule type" value="Genomic_DNA"/>
</dbReference>
<evidence type="ECO:0000313" key="2">
    <source>
        <dbReference type="Proteomes" id="UP001232148"/>
    </source>
</evidence>
<reference evidence="1" key="1">
    <citation type="submission" date="2021-06" db="EMBL/GenBank/DDBJ databases">
        <title>Comparative genomics, transcriptomics and evolutionary studies reveal genomic signatures of adaptation to plant cell wall in hemibiotrophic fungi.</title>
        <authorList>
            <consortium name="DOE Joint Genome Institute"/>
            <person name="Baroncelli R."/>
            <person name="Diaz J.F."/>
            <person name="Benocci T."/>
            <person name="Peng M."/>
            <person name="Battaglia E."/>
            <person name="Haridas S."/>
            <person name="Andreopoulos W."/>
            <person name="Labutti K."/>
            <person name="Pangilinan J."/>
            <person name="Floch G.L."/>
            <person name="Makela M.R."/>
            <person name="Henrissat B."/>
            <person name="Grigoriev I.V."/>
            <person name="Crouch J.A."/>
            <person name="De Vries R.P."/>
            <person name="Sukno S.A."/>
            <person name="Thon M.R."/>
        </authorList>
    </citation>
    <scope>NUCLEOTIDE SEQUENCE</scope>
    <source>
        <strain evidence="1">MAFF235873</strain>
    </source>
</reference>
<evidence type="ECO:0000313" key="1">
    <source>
        <dbReference type="EMBL" id="KAK2025332.1"/>
    </source>
</evidence>
<protein>
    <submittedName>
        <fullName evidence="1">Uncharacterized protein</fullName>
    </submittedName>
</protein>
<dbReference type="Proteomes" id="UP001232148">
    <property type="component" value="Unassembled WGS sequence"/>
</dbReference>
<organism evidence="1 2">
    <name type="scientific">Colletotrichum zoysiae</name>
    <dbReference type="NCBI Taxonomy" id="1216348"/>
    <lineage>
        <taxon>Eukaryota</taxon>
        <taxon>Fungi</taxon>
        <taxon>Dikarya</taxon>
        <taxon>Ascomycota</taxon>
        <taxon>Pezizomycotina</taxon>
        <taxon>Sordariomycetes</taxon>
        <taxon>Hypocreomycetidae</taxon>
        <taxon>Glomerellales</taxon>
        <taxon>Glomerellaceae</taxon>
        <taxon>Colletotrichum</taxon>
        <taxon>Colletotrichum graminicola species complex</taxon>
    </lineage>
</organism>
<sequence length="153" mass="17431">MYPCGPRRAAGQFSTHCCQYLGLNACHTSQPEQTRKCGDINKLFVLFSNCPSILQDRSQKKKPQLGHPPLTTGQFSMLPVISHVRMRIKNPKHSRGRGAALLRISSIKKRRKKTTKKRYKKKNHQAVTVHDPSCACQCSVILRRHKDIEENVN</sequence>
<proteinExistence type="predicted"/>
<comment type="caution">
    <text evidence="1">The sequence shown here is derived from an EMBL/GenBank/DDBJ whole genome shotgun (WGS) entry which is preliminary data.</text>
</comment>
<name>A0AAD9LY95_9PEZI</name>
<accession>A0AAD9LY95</accession>